<dbReference type="AlphaFoldDB" id="A0AAI8VUH9"/>
<evidence type="ECO:0000313" key="2">
    <source>
        <dbReference type="EMBL" id="CAJ2511322.1"/>
    </source>
</evidence>
<feature type="chain" id="PRO_5042532164" evidence="1">
    <location>
        <begin position="19"/>
        <end position="200"/>
    </location>
</feature>
<feature type="signal peptide" evidence="1">
    <location>
        <begin position="1"/>
        <end position="18"/>
    </location>
</feature>
<comment type="caution">
    <text evidence="2">The sequence shown here is derived from an EMBL/GenBank/DDBJ whole genome shotgun (WGS) entry which is preliminary data.</text>
</comment>
<accession>A0AAI8VUH9</accession>
<organism evidence="2 3">
    <name type="scientific">Anthostomella pinea</name>
    <dbReference type="NCBI Taxonomy" id="933095"/>
    <lineage>
        <taxon>Eukaryota</taxon>
        <taxon>Fungi</taxon>
        <taxon>Dikarya</taxon>
        <taxon>Ascomycota</taxon>
        <taxon>Pezizomycotina</taxon>
        <taxon>Sordariomycetes</taxon>
        <taxon>Xylariomycetidae</taxon>
        <taxon>Xylariales</taxon>
        <taxon>Xylariaceae</taxon>
        <taxon>Anthostomella</taxon>
    </lineage>
</organism>
<evidence type="ECO:0000256" key="1">
    <source>
        <dbReference type="SAM" id="SignalP"/>
    </source>
</evidence>
<evidence type="ECO:0000313" key="3">
    <source>
        <dbReference type="Proteomes" id="UP001295740"/>
    </source>
</evidence>
<protein>
    <submittedName>
        <fullName evidence="2">Uu.00g069470.m01.CDS01</fullName>
    </submittedName>
</protein>
<dbReference type="EMBL" id="CAUWAG010000018">
    <property type="protein sequence ID" value="CAJ2511322.1"/>
    <property type="molecule type" value="Genomic_DNA"/>
</dbReference>
<gene>
    <name evidence="2" type="ORF">KHLLAP_LOCUS11790</name>
</gene>
<keyword evidence="3" id="KW-1185">Reference proteome</keyword>
<dbReference type="Proteomes" id="UP001295740">
    <property type="component" value="Unassembled WGS sequence"/>
</dbReference>
<keyword evidence="1" id="KW-0732">Signal</keyword>
<name>A0AAI8VUH9_9PEZI</name>
<sequence>MQFTSFVVAALSVGSAFAAPAPATRDIQIVDTALSAVSSIKALVEAELSSIESVVQNAVGQDVVPILEKTLGNVGQEVSSLLTVVLPLVTKDVLPLAENEIANVPALLNEVLSIVDGILGMAEDLVEKLVPDVLAIVKPELSFVLNTVIPVVKPVLKFATSAVGDVVTPVAKEVTGLVGQVDSVASGILKPIGGVVVAIL</sequence>
<proteinExistence type="predicted"/>
<reference evidence="2" key="1">
    <citation type="submission" date="2023-10" db="EMBL/GenBank/DDBJ databases">
        <authorList>
            <person name="Hackl T."/>
        </authorList>
    </citation>
    <scope>NUCLEOTIDE SEQUENCE</scope>
</reference>